<dbReference type="PROSITE" id="PS50850">
    <property type="entry name" value="MFS"/>
    <property type="match status" value="1"/>
</dbReference>
<dbReference type="GO" id="GO:0005886">
    <property type="term" value="C:plasma membrane"/>
    <property type="evidence" value="ECO:0007669"/>
    <property type="project" value="UniProtKB-SubCell"/>
</dbReference>
<comment type="subcellular location">
    <subcellularLocation>
        <location evidence="1">Cell membrane</location>
        <topology evidence="1">Multi-pass membrane protein</topology>
    </subcellularLocation>
</comment>
<evidence type="ECO:0000259" key="8">
    <source>
        <dbReference type="PROSITE" id="PS50850"/>
    </source>
</evidence>
<feature type="transmembrane region" description="Helical" evidence="7">
    <location>
        <begin position="268"/>
        <end position="285"/>
    </location>
</feature>
<dbReference type="InterPro" id="IPR036259">
    <property type="entry name" value="MFS_trans_sf"/>
</dbReference>
<dbReference type="Gene3D" id="1.20.1250.20">
    <property type="entry name" value="MFS general substrate transporter like domains"/>
    <property type="match status" value="2"/>
</dbReference>
<evidence type="ECO:0000313" key="9">
    <source>
        <dbReference type="EMBL" id="SVA02198.1"/>
    </source>
</evidence>
<feature type="transmembrane region" description="Helical" evidence="7">
    <location>
        <begin position="69"/>
        <end position="86"/>
    </location>
</feature>
<evidence type="ECO:0000256" key="4">
    <source>
        <dbReference type="ARBA" id="ARBA00022692"/>
    </source>
</evidence>
<feature type="transmembrane region" description="Helical" evidence="7">
    <location>
        <begin position="92"/>
        <end position="117"/>
    </location>
</feature>
<name>A0A381SFY8_9ZZZZ</name>
<feature type="transmembrane region" description="Helical" evidence="7">
    <location>
        <begin position="367"/>
        <end position="386"/>
    </location>
</feature>
<evidence type="ECO:0000256" key="6">
    <source>
        <dbReference type="ARBA" id="ARBA00023136"/>
    </source>
</evidence>
<evidence type="ECO:0000256" key="7">
    <source>
        <dbReference type="SAM" id="Phobius"/>
    </source>
</evidence>
<feature type="domain" description="Major facilitator superfamily (MFS) profile" evidence="8">
    <location>
        <begin position="1"/>
        <end position="390"/>
    </location>
</feature>
<dbReference type="EMBL" id="UINC01002981">
    <property type="protein sequence ID" value="SVA02198.1"/>
    <property type="molecule type" value="Genomic_DNA"/>
</dbReference>
<feature type="transmembrane region" description="Helical" evidence="7">
    <location>
        <begin position="39"/>
        <end position="57"/>
    </location>
</feature>
<protein>
    <recommendedName>
        <fullName evidence="8">Major facilitator superfamily (MFS) profile domain-containing protein</fullName>
    </recommendedName>
</protein>
<keyword evidence="3" id="KW-1003">Cell membrane</keyword>
<feature type="transmembrane region" description="Helical" evidence="7">
    <location>
        <begin position="291"/>
        <end position="316"/>
    </location>
</feature>
<accession>A0A381SFY8</accession>
<dbReference type="InterPro" id="IPR020846">
    <property type="entry name" value="MFS_dom"/>
</dbReference>
<reference evidence="9" key="1">
    <citation type="submission" date="2018-05" db="EMBL/GenBank/DDBJ databases">
        <authorList>
            <person name="Lanie J.A."/>
            <person name="Ng W.-L."/>
            <person name="Kazmierczak K.M."/>
            <person name="Andrzejewski T.M."/>
            <person name="Davidsen T.M."/>
            <person name="Wayne K.J."/>
            <person name="Tettelin H."/>
            <person name="Glass J.I."/>
            <person name="Rusch D."/>
            <person name="Podicherti R."/>
            <person name="Tsui H.-C.T."/>
            <person name="Winkler M.E."/>
        </authorList>
    </citation>
    <scope>NUCLEOTIDE SEQUENCE</scope>
</reference>
<keyword evidence="6 7" id="KW-0472">Membrane</keyword>
<dbReference type="PANTHER" id="PTHR23522">
    <property type="entry name" value="BLL5896 PROTEIN"/>
    <property type="match status" value="1"/>
</dbReference>
<dbReference type="PANTHER" id="PTHR23522:SF4">
    <property type="entry name" value="NUCLEOSIDE PERMEASE NUPG-RELATED"/>
    <property type="match status" value="1"/>
</dbReference>
<dbReference type="GO" id="GO:0015212">
    <property type="term" value="F:cytidine transmembrane transporter activity"/>
    <property type="evidence" value="ECO:0007669"/>
    <property type="project" value="TreeGrafter"/>
</dbReference>
<evidence type="ECO:0000256" key="3">
    <source>
        <dbReference type="ARBA" id="ARBA00022475"/>
    </source>
</evidence>
<proteinExistence type="predicted"/>
<dbReference type="Pfam" id="PF03825">
    <property type="entry name" value="Nuc_H_symport"/>
    <property type="match status" value="1"/>
</dbReference>
<keyword evidence="2" id="KW-0813">Transport</keyword>
<dbReference type="CDD" id="cd06177">
    <property type="entry name" value="MFS_NHS"/>
    <property type="match status" value="1"/>
</dbReference>
<feature type="transmembrane region" description="Helical" evidence="7">
    <location>
        <begin position="328"/>
        <end position="352"/>
    </location>
</feature>
<feature type="transmembrane region" description="Helical" evidence="7">
    <location>
        <begin position="12"/>
        <end position="33"/>
    </location>
</feature>
<feature type="transmembrane region" description="Helical" evidence="7">
    <location>
        <begin position="129"/>
        <end position="147"/>
    </location>
</feature>
<sequence length="392" mass="43654">VKNTKLSIMMFLQYFIWGAWYVTAGTYMAKILSSSGAEIGNTYSAFAIATIISPFFVGSIADRYFSAQNIMGILHVIGGLLLIYATQVTSSFAFLIIVLIYSIVYMPTVALSNNIVFANVSDTGRVFPVIRFFGTFGWIVAGFIIGKLQLENNISTLPFTFYIAAFASILLGIFSFILPNVPPKGNKESSSLGLEGIELLNDRSYLIFFISAILICIPLSFYYSFANVFLNDIGMEGAAGKMIFGQISEAIFILTIPFLYYRLGVKNILIIGIGAWLLRFIFFANGDMGDYYWMLMAGIILHGICYDFFFVTGYMYTENKANEKIKNAAQGLFTVATYGIGMAIGSAMAGYISDYYTINEIKNWPDIWMVPAYIAAAVLLFLIIFFKEKNKQ</sequence>
<feature type="transmembrane region" description="Helical" evidence="7">
    <location>
        <begin position="159"/>
        <end position="178"/>
    </location>
</feature>
<feature type="non-terminal residue" evidence="9">
    <location>
        <position position="1"/>
    </location>
</feature>
<feature type="transmembrane region" description="Helical" evidence="7">
    <location>
        <begin position="243"/>
        <end position="261"/>
    </location>
</feature>
<gene>
    <name evidence="9" type="ORF">METZ01_LOCUS55052</name>
</gene>
<evidence type="ECO:0000256" key="2">
    <source>
        <dbReference type="ARBA" id="ARBA00022448"/>
    </source>
</evidence>
<dbReference type="InterPro" id="IPR004740">
    <property type="entry name" value="Nuc_H_symport"/>
</dbReference>
<dbReference type="SUPFAM" id="SSF103473">
    <property type="entry name" value="MFS general substrate transporter"/>
    <property type="match status" value="1"/>
</dbReference>
<dbReference type="GO" id="GO:0015213">
    <property type="term" value="F:uridine transmembrane transporter activity"/>
    <property type="evidence" value="ECO:0007669"/>
    <property type="project" value="TreeGrafter"/>
</dbReference>
<dbReference type="AlphaFoldDB" id="A0A381SFY8"/>
<evidence type="ECO:0000256" key="1">
    <source>
        <dbReference type="ARBA" id="ARBA00004651"/>
    </source>
</evidence>
<organism evidence="9">
    <name type="scientific">marine metagenome</name>
    <dbReference type="NCBI Taxonomy" id="408172"/>
    <lineage>
        <taxon>unclassified sequences</taxon>
        <taxon>metagenomes</taxon>
        <taxon>ecological metagenomes</taxon>
    </lineage>
</organism>
<keyword evidence="4 7" id="KW-0812">Transmembrane</keyword>
<feature type="transmembrane region" description="Helical" evidence="7">
    <location>
        <begin position="205"/>
        <end position="223"/>
    </location>
</feature>
<evidence type="ECO:0000256" key="5">
    <source>
        <dbReference type="ARBA" id="ARBA00022989"/>
    </source>
</evidence>
<keyword evidence="5 7" id="KW-1133">Transmembrane helix</keyword>